<protein>
    <recommendedName>
        <fullName evidence="4">ER-bound oxygenase mpaB/mpaB'/Rubber oxygenase catalytic domain-containing protein</fullName>
    </recommendedName>
</protein>
<organism evidence="2 3">
    <name type="scientific">Haloechinothrix salitolerans</name>
    <dbReference type="NCBI Taxonomy" id="926830"/>
    <lineage>
        <taxon>Bacteria</taxon>
        <taxon>Bacillati</taxon>
        <taxon>Actinomycetota</taxon>
        <taxon>Actinomycetes</taxon>
        <taxon>Pseudonocardiales</taxon>
        <taxon>Pseudonocardiaceae</taxon>
        <taxon>Haloechinothrix</taxon>
    </lineage>
</organism>
<evidence type="ECO:0008006" key="4">
    <source>
        <dbReference type="Google" id="ProtNLM"/>
    </source>
</evidence>
<dbReference type="Proteomes" id="UP001596337">
    <property type="component" value="Unassembled WGS sequence"/>
</dbReference>
<accession>A0ABW2C0V5</accession>
<proteinExistence type="predicted"/>
<evidence type="ECO:0000313" key="3">
    <source>
        <dbReference type="Proteomes" id="UP001596337"/>
    </source>
</evidence>
<feature type="region of interest" description="Disordered" evidence="1">
    <location>
        <begin position="196"/>
        <end position="223"/>
    </location>
</feature>
<keyword evidence="3" id="KW-1185">Reference proteome</keyword>
<dbReference type="EMBL" id="JBHSXX010000001">
    <property type="protein sequence ID" value="MFC6868851.1"/>
    <property type="molecule type" value="Genomic_DNA"/>
</dbReference>
<dbReference type="SUPFAM" id="SSF48264">
    <property type="entry name" value="Cytochrome P450"/>
    <property type="match status" value="1"/>
</dbReference>
<reference evidence="3" key="1">
    <citation type="journal article" date="2019" name="Int. J. Syst. Evol. Microbiol.">
        <title>The Global Catalogue of Microorganisms (GCM) 10K type strain sequencing project: providing services to taxonomists for standard genome sequencing and annotation.</title>
        <authorList>
            <consortium name="The Broad Institute Genomics Platform"/>
            <consortium name="The Broad Institute Genome Sequencing Center for Infectious Disease"/>
            <person name="Wu L."/>
            <person name="Ma J."/>
        </authorList>
    </citation>
    <scope>NUCLEOTIDE SEQUENCE [LARGE SCALE GENOMIC DNA]</scope>
    <source>
        <strain evidence="3">KCTC 32255</strain>
    </source>
</reference>
<evidence type="ECO:0000313" key="2">
    <source>
        <dbReference type="EMBL" id="MFC6868851.1"/>
    </source>
</evidence>
<comment type="caution">
    <text evidence="2">The sequence shown here is derived from an EMBL/GenBank/DDBJ whole genome shotgun (WGS) entry which is preliminary data.</text>
</comment>
<sequence>MTAYPTHETAHTPTLAGDSSLAFLRDPYGFLSRQSRSHDTDVIAMRLMLRPTLCVTGPEAAELFYDRNRFVRQGAAPWWLRMTLFGPQLVLSGALRLLLTRTVGEWAGIPLPRGTTDRRTRELTALYADAVPLGTRHGRAYLARFSLERWLGALIQRARTGALRPPEQSALVTIAWHWDPSGELLPPRVWRPWNCSTSSARSSRCRSTSRSSRTHYANTRSHPVEHRPVLRRLMHLVHRDVRVFSATRMATGLRSCIAATGSSTGSLLRTETSVVSGRYGPPSAAARRVAAPPDAPTTMVGYCWVT</sequence>
<dbReference type="RefSeq" id="WP_390183645.1">
    <property type="nucleotide sequence ID" value="NZ_JBHMBO010000037.1"/>
</dbReference>
<feature type="compositionally biased region" description="Low complexity" evidence="1">
    <location>
        <begin position="196"/>
        <end position="211"/>
    </location>
</feature>
<evidence type="ECO:0000256" key="1">
    <source>
        <dbReference type="SAM" id="MobiDB-lite"/>
    </source>
</evidence>
<dbReference type="InterPro" id="IPR036396">
    <property type="entry name" value="Cyt_P450_sf"/>
</dbReference>
<gene>
    <name evidence="2" type="ORF">ACFQGD_17045</name>
</gene>
<dbReference type="Gene3D" id="1.10.630.10">
    <property type="entry name" value="Cytochrome P450"/>
    <property type="match status" value="1"/>
</dbReference>
<name>A0ABW2C0V5_9PSEU</name>